<evidence type="ECO:0000256" key="1">
    <source>
        <dbReference type="SAM" id="MobiDB-lite"/>
    </source>
</evidence>
<evidence type="ECO:0008006" key="4">
    <source>
        <dbReference type="Google" id="ProtNLM"/>
    </source>
</evidence>
<dbReference type="Proteomes" id="UP001272716">
    <property type="component" value="Unassembled WGS sequence"/>
</dbReference>
<name>A0ABD5I9M7_BACTU</name>
<evidence type="ECO:0000313" key="3">
    <source>
        <dbReference type="Proteomes" id="UP001272716"/>
    </source>
</evidence>
<feature type="region of interest" description="Disordered" evidence="1">
    <location>
        <begin position="1"/>
        <end position="40"/>
    </location>
</feature>
<comment type="caution">
    <text evidence="2">The sequence shown here is derived from an EMBL/GenBank/DDBJ whole genome shotgun (WGS) entry which is preliminary data.</text>
</comment>
<dbReference type="AlphaFoldDB" id="A0ABD5I9M7"/>
<sequence length="40" mass="4583">MQLSKEVAKKIAKAGIENRKKHGLPGRKKQQQKIILDNKK</sequence>
<accession>A0ABD5I9M7</accession>
<proteinExistence type="predicted"/>
<reference evidence="2 3" key="1">
    <citation type="submission" date="2023-10" db="EMBL/GenBank/DDBJ databases">
        <title>Draft Genome Sequence of Bacillus thuringiensis serovar. toumanoffi 4059: Identification of a Novel Cry Protein Candidate.</title>
        <authorList>
            <person name="Murdoch R.W."/>
            <person name="Gemler B."/>
            <person name="Heater B.S."/>
        </authorList>
    </citation>
    <scope>NUCLEOTIDE SEQUENCE [LARGE SCALE GENOMIC DNA]</scope>
    <source>
        <strain evidence="2 3">4059</strain>
    </source>
</reference>
<evidence type="ECO:0000313" key="2">
    <source>
        <dbReference type="EMBL" id="MDW9214006.1"/>
    </source>
</evidence>
<feature type="compositionally biased region" description="Basic residues" evidence="1">
    <location>
        <begin position="19"/>
        <end position="31"/>
    </location>
</feature>
<gene>
    <name evidence="2" type="ORF">BTTOUR_35240</name>
</gene>
<protein>
    <recommendedName>
        <fullName evidence="4">DUF4023 domain-containing protein</fullName>
    </recommendedName>
</protein>
<dbReference type="RefSeq" id="WP_001177195.1">
    <property type="nucleotide sequence ID" value="NZ_JAWQCK010000011.1"/>
</dbReference>
<dbReference type="EMBL" id="JAWQCK010000011">
    <property type="protein sequence ID" value="MDW9214006.1"/>
    <property type="molecule type" value="Genomic_DNA"/>
</dbReference>
<organism evidence="2 3">
    <name type="scientific">Bacillus thuringiensis serovar toumanoffi</name>
    <dbReference type="NCBI Taxonomy" id="180862"/>
    <lineage>
        <taxon>Bacteria</taxon>
        <taxon>Bacillati</taxon>
        <taxon>Bacillota</taxon>
        <taxon>Bacilli</taxon>
        <taxon>Bacillales</taxon>
        <taxon>Bacillaceae</taxon>
        <taxon>Bacillus</taxon>
        <taxon>Bacillus cereus group</taxon>
    </lineage>
</organism>